<evidence type="ECO:0000313" key="3">
    <source>
        <dbReference type="Proteomes" id="UP001595979"/>
    </source>
</evidence>
<name>A0ABW1DE11_9DEIO</name>
<dbReference type="EMBL" id="JBHSOH010000002">
    <property type="protein sequence ID" value="MFC5846785.1"/>
    <property type="molecule type" value="Genomic_DNA"/>
</dbReference>
<accession>A0ABW1DE11</accession>
<comment type="caution">
    <text evidence="2">The sequence shown here is derived from an EMBL/GenBank/DDBJ whole genome shotgun (WGS) entry which is preliminary data.</text>
</comment>
<evidence type="ECO:0000256" key="1">
    <source>
        <dbReference type="SAM" id="MobiDB-lite"/>
    </source>
</evidence>
<evidence type="ECO:0000313" key="2">
    <source>
        <dbReference type="EMBL" id="MFC5846785.1"/>
    </source>
</evidence>
<dbReference type="RefSeq" id="WP_380045178.1">
    <property type="nucleotide sequence ID" value="NZ_JBHSOH010000002.1"/>
</dbReference>
<feature type="region of interest" description="Disordered" evidence="1">
    <location>
        <begin position="16"/>
        <end position="40"/>
    </location>
</feature>
<sequence>MVSMLDLLTDAAALAPAPDSGSARAAQKLACPRSGPSRKFTCRHARGLPLHAANRGEWTQAPPPDTRQVAGGRLNRAEKAAQVPEAWPRRPAW</sequence>
<proteinExistence type="predicted"/>
<dbReference type="Proteomes" id="UP001595979">
    <property type="component" value="Unassembled WGS sequence"/>
</dbReference>
<protein>
    <submittedName>
        <fullName evidence="2">Uncharacterized protein</fullName>
    </submittedName>
</protein>
<gene>
    <name evidence="2" type="ORF">ACFPQ6_00545</name>
</gene>
<reference evidence="3" key="1">
    <citation type="journal article" date="2019" name="Int. J. Syst. Evol. Microbiol.">
        <title>The Global Catalogue of Microorganisms (GCM) 10K type strain sequencing project: providing services to taxonomists for standard genome sequencing and annotation.</title>
        <authorList>
            <consortium name="The Broad Institute Genomics Platform"/>
            <consortium name="The Broad Institute Genome Sequencing Center for Infectious Disease"/>
            <person name="Wu L."/>
            <person name="Ma J."/>
        </authorList>
    </citation>
    <scope>NUCLEOTIDE SEQUENCE [LARGE SCALE GENOMIC DNA]</scope>
    <source>
        <strain evidence="3">CGMCC 1.15053</strain>
    </source>
</reference>
<keyword evidence="3" id="KW-1185">Reference proteome</keyword>
<organism evidence="2 3">
    <name type="scientific">Deinococcus petrolearius</name>
    <dbReference type="NCBI Taxonomy" id="1751295"/>
    <lineage>
        <taxon>Bacteria</taxon>
        <taxon>Thermotogati</taxon>
        <taxon>Deinococcota</taxon>
        <taxon>Deinococci</taxon>
        <taxon>Deinococcales</taxon>
        <taxon>Deinococcaceae</taxon>
        <taxon>Deinococcus</taxon>
    </lineage>
</organism>